<organism evidence="12 13">
    <name type="scientific">Kocuria rosea subsp. polaris</name>
    <dbReference type="NCBI Taxonomy" id="136273"/>
    <lineage>
        <taxon>Bacteria</taxon>
        <taxon>Bacillati</taxon>
        <taxon>Actinomycetota</taxon>
        <taxon>Actinomycetes</taxon>
        <taxon>Micrococcales</taxon>
        <taxon>Micrococcaceae</taxon>
        <taxon>Kocuria</taxon>
    </lineage>
</organism>
<evidence type="ECO:0000256" key="3">
    <source>
        <dbReference type="ARBA" id="ARBA00022670"/>
    </source>
</evidence>
<keyword evidence="4 9" id="KW-0812">Transmembrane</keyword>
<dbReference type="PROSITE" id="PS00855">
    <property type="entry name" value="SPASE_II"/>
    <property type="match status" value="1"/>
</dbReference>
<dbReference type="NCBIfam" id="TIGR00077">
    <property type="entry name" value="lspA"/>
    <property type="match status" value="1"/>
</dbReference>
<accession>A0A0A6VP54</accession>
<dbReference type="RefSeq" id="WP_035930604.1">
    <property type="nucleotide sequence ID" value="NZ_JSUH01000033.1"/>
</dbReference>
<dbReference type="EMBL" id="JSUH01000033">
    <property type="protein sequence ID" value="KHD96203.1"/>
    <property type="molecule type" value="Genomic_DNA"/>
</dbReference>
<protein>
    <recommendedName>
        <fullName evidence="9">Lipoprotein signal peptidase</fullName>
        <ecNumber evidence="9">3.4.23.36</ecNumber>
    </recommendedName>
    <alternativeName>
        <fullName evidence="9">Prolipoprotein signal peptidase</fullName>
    </alternativeName>
    <alternativeName>
        <fullName evidence="9">Signal peptidase II</fullName>
        <shortName evidence="9">SPase II</shortName>
    </alternativeName>
</protein>
<keyword evidence="2 9" id="KW-1003">Cell membrane</keyword>
<dbReference type="HAMAP" id="MF_00161">
    <property type="entry name" value="LspA"/>
    <property type="match status" value="1"/>
</dbReference>
<evidence type="ECO:0000313" key="12">
    <source>
        <dbReference type="EMBL" id="KHD96203.1"/>
    </source>
</evidence>
<name>A0A0A6VP54_KOCRO</name>
<evidence type="ECO:0000256" key="4">
    <source>
        <dbReference type="ARBA" id="ARBA00022692"/>
    </source>
</evidence>
<dbReference type="OrthoDB" id="4308908at2"/>
<reference evidence="12 13" key="1">
    <citation type="journal article" date="2003" name="Int. J. Syst. Evol. Microbiol.">
        <title>Kocuria polaris sp. nov., an orange-pigmented psychrophilic bacterium isolated from an Antarctic cyanobacterial mat sample.</title>
        <authorList>
            <person name="Reddy G.S."/>
            <person name="Prakash J.S."/>
            <person name="Prabahar V."/>
            <person name="Matsumoto G.I."/>
            <person name="Stackebrandt E."/>
            <person name="Shivaji S."/>
        </authorList>
    </citation>
    <scope>NUCLEOTIDE SEQUENCE [LARGE SCALE GENOMIC DNA]</scope>
    <source>
        <strain evidence="12 13">CMS 76or</strain>
    </source>
</reference>
<dbReference type="AlphaFoldDB" id="A0A0A6VP54"/>
<keyword evidence="8 9" id="KW-0472">Membrane</keyword>
<sequence length="164" mass="16898">MSGQAAARSRRRSAVGLLGGAGVLALVDLGLKTVAQATLAGGRMVDLGWINFRVFYNPGVAFSLGSSLPSWVVIAGTGAIIAVLVWYLLTAIHTMTGVARTGATLLLGGAVGNFLDRLDGAGVVDYLHTGWFPTFNAADVFVTVGVAGVLLGTLGEPRSRPEDQ</sequence>
<evidence type="ECO:0000256" key="10">
    <source>
        <dbReference type="RuleBase" id="RU000594"/>
    </source>
</evidence>
<dbReference type="PANTHER" id="PTHR33695:SF1">
    <property type="entry name" value="LIPOPROTEIN SIGNAL PEPTIDASE"/>
    <property type="match status" value="1"/>
</dbReference>
<comment type="pathway">
    <text evidence="9">Protein modification; lipoprotein biosynthesis (signal peptide cleavage).</text>
</comment>
<comment type="subcellular location">
    <subcellularLocation>
        <location evidence="9">Cell membrane</location>
        <topology evidence="9">Multi-pass membrane protein</topology>
    </subcellularLocation>
</comment>
<dbReference type="EC" id="3.4.23.36" evidence="9"/>
<comment type="function">
    <text evidence="9 10">This protein specifically catalyzes the removal of signal peptides from prolipoproteins.</text>
</comment>
<comment type="caution">
    <text evidence="12">The sequence shown here is derived from an EMBL/GenBank/DDBJ whole genome shotgun (WGS) entry which is preliminary data.</text>
</comment>
<dbReference type="Proteomes" id="UP000030466">
    <property type="component" value="Unassembled WGS sequence"/>
</dbReference>
<feature type="active site" evidence="9">
    <location>
        <position position="139"/>
    </location>
</feature>
<dbReference type="GO" id="GO:0006508">
    <property type="term" value="P:proteolysis"/>
    <property type="evidence" value="ECO:0007669"/>
    <property type="project" value="UniProtKB-KW"/>
</dbReference>
<feature type="transmembrane region" description="Helical" evidence="9">
    <location>
        <begin position="135"/>
        <end position="154"/>
    </location>
</feature>
<dbReference type="Pfam" id="PF01252">
    <property type="entry name" value="Peptidase_A8"/>
    <property type="match status" value="1"/>
</dbReference>
<proteinExistence type="inferred from homology"/>
<evidence type="ECO:0000256" key="6">
    <source>
        <dbReference type="ARBA" id="ARBA00022801"/>
    </source>
</evidence>
<dbReference type="PANTHER" id="PTHR33695">
    <property type="entry name" value="LIPOPROTEIN SIGNAL PEPTIDASE"/>
    <property type="match status" value="1"/>
</dbReference>
<evidence type="ECO:0000256" key="7">
    <source>
        <dbReference type="ARBA" id="ARBA00022989"/>
    </source>
</evidence>
<keyword evidence="7 9" id="KW-1133">Transmembrane helix</keyword>
<feature type="transmembrane region" description="Helical" evidence="9">
    <location>
        <begin position="68"/>
        <end position="90"/>
    </location>
</feature>
<comment type="caution">
    <text evidence="9">Lacks conserved residue(s) required for the propagation of feature annotation.</text>
</comment>
<evidence type="ECO:0000256" key="8">
    <source>
        <dbReference type="ARBA" id="ARBA00023136"/>
    </source>
</evidence>
<keyword evidence="3 9" id="KW-0645">Protease</keyword>
<evidence type="ECO:0000313" key="13">
    <source>
        <dbReference type="Proteomes" id="UP000030466"/>
    </source>
</evidence>
<dbReference type="GO" id="GO:0004190">
    <property type="term" value="F:aspartic-type endopeptidase activity"/>
    <property type="evidence" value="ECO:0007669"/>
    <property type="project" value="UniProtKB-UniRule"/>
</dbReference>
<comment type="similarity">
    <text evidence="1 9 11">Belongs to the peptidase A8 family.</text>
</comment>
<gene>
    <name evidence="9" type="primary">lspA</name>
    <name evidence="12" type="ORF">GY22_16935</name>
</gene>
<keyword evidence="13" id="KW-1185">Reference proteome</keyword>
<evidence type="ECO:0000256" key="2">
    <source>
        <dbReference type="ARBA" id="ARBA00022475"/>
    </source>
</evidence>
<dbReference type="GO" id="GO:0005886">
    <property type="term" value="C:plasma membrane"/>
    <property type="evidence" value="ECO:0007669"/>
    <property type="project" value="UniProtKB-SubCell"/>
</dbReference>
<keyword evidence="5 9" id="KW-0064">Aspartyl protease</keyword>
<evidence type="ECO:0000256" key="9">
    <source>
        <dbReference type="HAMAP-Rule" id="MF_00161"/>
    </source>
</evidence>
<comment type="catalytic activity">
    <reaction evidence="9 10">
        <text>Release of signal peptides from bacterial membrane prolipoproteins. Hydrolyzes -Xaa-Yaa-Zaa-|-(S,diacylglyceryl)Cys-, in which Xaa is hydrophobic (preferably Leu), and Yaa (Ala or Ser) and Zaa (Gly or Ala) have small, neutral side chains.</text>
        <dbReference type="EC" id="3.4.23.36"/>
    </reaction>
</comment>
<feature type="transmembrane region" description="Helical" evidence="9">
    <location>
        <begin position="97"/>
        <end position="115"/>
    </location>
</feature>
<dbReference type="InterPro" id="IPR001872">
    <property type="entry name" value="Peptidase_A8"/>
</dbReference>
<keyword evidence="12" id="KW-0449">Lipoprotein</keyword>
<evidence type="ECO:0000256" key="11">
    <source>
        <dbReference type="RuleBase" id="RU004181"/>
    </source>
</evidence>
<dbReference type="PRINTS" id="PR00781">
    <property type="entry name" value="LIPOSIGPTASE"/>
</dbReference>
<dbReference type="UniPathway" id="UPA00665"/>
<dbReference type="NCBIfam" id="NF011362">
    <property type="entry name" value="PRK14781.1"/>
    <property type="match status" value="1"/>
</dbReference>
<evidence type="ECO:0000256" key="1">
    <source>
        <dbReference type="ARBA" id="ARBA00006139"/>
    </source>
</evidence>
<feature type="active site" evidence="9">
    <location>
        <position position="125"/>
    </location>
</feature>
<evidence type="ECO:0000256" key="5">
    <source>
        <dbReference type="ARBA" id="ARBA00022750"/>
    </source>
</evidence>
<keyword evidence="6 9" id="KW-0378">Hydrolase</keyword>